<organism evidence="1 2">
    <name type="scientific">Trifolium medium</name>
    <dbReference type="NCBI Taxonomy" id="97028"/>
    <lineage>
        <taxon>Eukaryota</taxon>
        <taxon>Viridiplantae</taxon>
        <taxon>Streptophyta</taxon>
        <taxon>Embryophyta</taxon>
        <taxon>Tracheophyta</taxon>
        <taxon>Spermatophyta</taxon>
        <taxon>Magnoliopsida</taxon>
        <taxon>eudicotyledons</taxon>
        <taxon>Gunneridae</taxon>
        <taxon>Pentapetalae</taxon>
        <taxon>rosids</taxon>
        <taxon>fabids</taxon>
        <taxon>Fabales</taxon>
        <taxon>Fabaceae</taxon>
        <taxon>Papilionoideae</taxon>
        <taxon>50 kb inversion clade</taxon>
        <taxon>NPAAA clade</taxon>
        <taxon>Hologalegina</taxon>
        <taxon>IRL clade</taxon>
        <taxon>Trifolieae</taxon>
        <taxon>Trifolium</taxon>
    </lineage>
</organism>
<accession>A0A392P2N4</accession>
<reference evidence="1 2" key="1">
    <citation type="journal article" date="2018" name="Front. Plant Sci.">
        <title>Red Clover (Trifolium pratense) and Zigzag Clover (T. medium) - A Picture of Genomic Similarities and Differences.</title>
        <authorList>
            <person name="Dluhosova J."/>
            <person name="Istvanek J."/>
            <person name="Nedelnik J."/>
            <person name="Repkova J."/>
        </authorList>
    </citation>
    <scope>NUCLEOTIDE SEQUENCE [LARGE SCALE GENOMIC DNA]</scope>
    <source>
        <strain evidence="2">cv. 10/8</strain>
        <tissue evidence="1">Leaf</tissue>
    </source>
</reference>
<dbReference type="Proteomes" id="UP000265520">
    <property type="component" value="Unassembled WGS sequence"/>
</dbReference>
<keyword evidence="2" id="KW-1185">Reference proteome</keyword>
<dbReference type="EMBL" id="LXQA010060382">
    <property type="protein sequence ID" value="MCI05994.1"/>
    <property type="molecule type" value="Genomic_DNA"/>
</dbReference>
<name>A0A392P2N4_9FABA</name>
<comment type="caution">
    <text evidence="1">The sequence shown here is derived from an EMBL/GenBank/DDBJ whole genome shotgun (WGS) entry which is preliminary data.</text>
</comment>
<dbReference type="AlphaFoldDB" id="A0A392P2N4"/>
<evidence type="ECO:0000313" key="2">
    <source>
        <dbReference type="Proteomes" id="UP000265520"/>
    </source>
</evidence>
<protein>
    <submittedName>
        <fullName evidence="1">Uncharacterized protein</fullName>
    </submittedName>
</protein>
<feature type="non-terminal residue" evidence="1">
    <location>
        <position position="88"/>
    </location>
</feature>
<proteinExistence type="predicted"/>
<evidence type="ECO:0000313" key="1">
    <source>
        <dbReference type="EMBL" id="MCI05994.1"/>
    </source>
</evidence>
<sequence length="88" mass="9868">MRRIALLFGSVGAIHGCHMARVVAHSVVIHEKQLLSSVPTNFVGIDYGFPVAPLIKSLKKMLRKEPKDLMEEIESFSSLVDDLRGYSW</sequence>